<dbReference type="OrthoDB" id="9776657at2"/>
<dbReference type="GO" id="GO:0005737">
    <property type="term" value="C:cytoplasm"/>
    <property type="evidence" value="ECO:0007669"/>
    <property type="project" value="TreeGrafter"/>
</dbReference>
<dbReference type="Gene3D" id="2.115.10.20">
    <property type="entry name" value="Glycosyl hydrolase domain, family 43"/>
    <property type="match status" value="1"/>
</dbReference>
<dbReference type="InterPro" id="IPR023296">
    <property type="entry name" value="Glyco_hydro_beta-prop_sf"/>
</dbReference>
<dbReference type="SUPFAM" id="SSF75005">
    <property type="entry name" value="Arabinanase/levansucrase/invertase"/>
    <property type="match status" value="1"/>
</dbReference>
<proteinExistence type="inferred from homology"/>
<name>A0A4R5Y8T0_9MICC</name>
<dbReference type="InterPro" id="IPR013189">
    <property type="entry name" value="Glyco_hydro_32_C"/>
</dbReference>
<dbReference type="Proteomes" id="UP000294621">
    <property type="component" value="Unassembled WGS sequence"/>
</dbReference>
<dbReference type="RefSeq" id="WP_133345531.1">
    <property type="nucleotide sequence ID" value="NZ_SMZQ01000001.1"/>
</dbReference>
<evidence type="ECO:0000256" key="3">
    <source>
        <dbReference type="ARBA" id="ARBA00023295"/>
    </source>
</evidence>
<sequence>MSTFLDAARPETPPAGTARFRPAVHFTARDTWLNDPNGLVFHDGLYHLFFQNNPYGNVWGNMSWGHATSRDLLHWTEHPVAIACDESEDIFSGSVVVDHGNTSGFGTADAPALVAIYTSAYKAASEHHGTQAQSLAYSTDAGMTWHKYGNNPVLARNSAHFRDPKVFRYEGGQGTCWIMVAVEAQHQKVVFYRSDDLKTWDFLSDFGPMNADQGEWECPDLFPLAVDGDPDNVKWVLIVNVNPGAVAGGSGGQYFVGQFDGARFIPDASSVAAPAGVSALGDSAAAAAALQQCLWLDWGRDCYASVSFSNVPDGRRIIIGWMNNWDYANQLPTAPWRSSMTLAREVRLTAAQGSARLVQQPVLPGHPAGQEPPALAPVEQIITEPSDLQDSVLLLPAAAPGSAQVIEAEILPGSAEHVAFHLFASEDGSMGTVLGYNAATGRLVLDRSRSGDTGFHEKFSSAESAPLVLEDGVLKLQIVVDHCSVEVFAQGGAVVLTDLVFPGAESQANWLAAAGGPATIRKLTVSTLN</sequence>
<comment type="similarity">
    <text evidence="1 4">Belongs to the glycosyl hydrolase 32 family.</text>
</comment>
<evidence type="ECO:0000256" key="1">
    <source>
        <dbReference type="ARBA" id="ARBA00009902"/>
    </source>
</evidence>
<dbReference type="CDD" id="cd18622">
    <property type="entry name" value="GH32_Inu-like"/>
    <property type="match status" value="1"/>
</dbReference>
<dbReference type="Pfam" id="PF00251">
    <property type="entry name" value="Glyco_hydro_32N"/>
    <property type="match status" value="1"/>
</dbReference>
<comment type="caution">
    <text evidence="7">The sequence shown here is derived from an EMBL/GenBank/DDBJ whole genome shotgun (WGS) entry which is preliminary data.</text>
</comment>
<protein>
    <submittedName>
        <fullName evidence="7">Glycoside hydrolase family 32 protein</fullName>
    </submittedName>
</protein>
<evidence type="ECO:0000256" key="2">
    <source>
        <dbReference type="ARBA" id="ARBA00022801"/>
    </source>
</evidence>
<dbReference type="GO" id="GO:0005987">
    <property type="term" value="P:sucrose catabolic process"/>
    <property type="evidence" value="ECO:0007669"/>
    <property type="project" value="TreeGrafter"/>
</dbReference>
<feature type="domain" description="Glycosyl hydrolase family 32 N-terminal" evidence="5">
    <location>
        <begin position="25"/>
        <end position="361"/>
    </location>
</feature>
<dbReference type="InterPro" id="IPR013320">
    <property type="entry name" value="ConA-like_dom_sf"/>
</dbReference>
<evidence type="ECO:0000313" key="8">
    <source>
        <dbReference type="Proteomes" id="UP000294621"/>
    </source>
</evidence>
<gene>
    <name evidence="7" type="ORF">E2R57_00350</name>
</gene>
<evidence type="ECO:0000259" key="6">
    <source>
        <dbReference type="Pfam" id="PF08244"/>
    </source>
</evidence>
<evidence type="ECO:0000259" key="5">
    <source>
        <dbReference type="Pfam" id="PF00251"/>
    </source>
</evidence>
<dbReference type="AlphaFoldDB" id="A0A4R5Y8T0"/>
<dbReference type="EMBL" id="SMZQ01000001">
    <property type="protein sequence ID" value="TDL41170.1"/>
    <property type="molecule type" value="Genomic_DNA"/>
</dbReference>
<dbReference type="SMART" id="SM00640">
    <property type="entry name" value="Glyco_32"/>
    <property type="match status" value="1"/>
</dbReference>
<dbReference type="InterPro" id="IPR001362">
    <property type="entry name" value="Glyco_hydro_32"/>
</dbReference>
<reference evidence="7 8" key="1">
    <citation type="submission" date="2019-03" db="EMBL/GenBank/DDBJ databases">
        <title>Genome Sequencing and Assembly of Various Microbes Isolated from Partially Reclaimed Soil and Acid Mine Drainage (AMD) Site.</title>
        <authorList>
            <person name="Steinbock B."/>
            <person name="Bechtold R."/>
            <person name="Sevigny J.L."/>
            <person name="Thomas D."/>
            <person name="Cuthill L.R."/>
            <person name="Aveiro Johannsen E.J."/>
            <person name="Thomas K."/>
            <person name="Ghosh A."/>
        </authorList>
    </citation>
    <scope>NUCLEOTIDE SEQUENCE [LARGE SCALE GENOMIC DNA]</scope>
    <source>
        <strain evidence="7 8">S-A1</strain>
    </source>
</reference>
<dbReference type="PANTHER" id="PTHR42800:SF1">
    <property type="entry name" value="EXOINULINASE INUD (AFU_ORTHOLOGUE AFUA_5G00480)"/>
    <property type="match status" value="1"/>
</dbReference>
<dbReference type="STRING" id="683150.G205_01578"/>
<dbReference type="Gene3D" id="2.60.120.560">
    <property type="entry name" value="Exo-inulinase, domain 1"/>
    <property type="match status" value="1"/>
</dbReference>
<dbReference type="SUPFAM" id="SSF49899">
    <property type="entry name" value="Concanavalin A-like lectins/glucanases"/>
    <property type="match status" value="1"/>
</dbReference>
<keyword evidence="3 4" id="KW-0326">Glycosidase</keyword>
<evidence type="ECO:0000313" key="7">
    <source>
        <dbReference type="EMBL" id="TDL41170.1"/>
    </source>
</evidence>
<dbReference type="PANTHER" id="PTHR42800">
    <property type="entry name" value="EXOINULINASE INUD (AFU_ORTHOLOGUE AFUA_5G00480)"/>
    <property type="match status" value="1"/>
</dbReference>
<feature type="domain" description="Glycosyl hydrolase family 32 C-terminal" evidence="6">
    <location>
        <begin position="399"/>
        <end position="525"/>
    </location>
</feature>
<dbReference type="GO" id="GO:0004575">
    <property type="term" value="F:sucrose alpha-glucosidase activity"/>
    <property type="evidence" value="ECO:0007669"/>
    <property type="project" value="TreeGrafter"/>
</dbReference>
<evidence type="ECO:0000256" key="4">
    <source>
        <dbReference type="RuleBase" id="RU362110"/>
    </source>
</evidence>
<dbReference type="InterPro" id="IPR013148">
    <property type="entry name" value="Glyco_hydro_32_N"/>
</dbReference>
<organism evidence="7 8">
    <name type="scientific">Arthrobacter nitrophenolicus</name>
    <dbReference type="NCBI Taxonomy" id="683150"/>
    <lineage>
        <taxon>Bacteria</taxon>
        <taxon>Bacillati</taxon>
        <taxon>Actinomycetota</taxon>
        <taxon>Actinomycetes</taxon>
        <taxon>Micrococcales</taxon>
        <taxon>Micrococcaceae</taxon>
        <taxon>Arthrobacter</taxon>
    </lineage>
</organism>
<keyword evidence="2 4" id="KW-0378">Hydrolase</keyword>
<accession>A0A4R5Y8T0</accession>
<dbReference type="Pfam" id="PF08244">
    <property type="entry name" value="Glyco_hydro_32C"/>
    <property type="match status" value="1"/>
</dbReference>